<reference evidence="9 10" key="1">
    <citation type="submission" date="2019-09" db="EMBL/GenBank/DDBJ databases">
        <title>Genome sequencing of strain KACC 21233.</title>
        <authorList>
            <person name="Heo J."/>
            <person name="Kim S.-J."/>
            <person name="Kim J.-S."/>
            <person name="Hong S.-B."/>
            <person name="Kwon S.-W."/>
        </authorList>
    </citation>
    <scope>NUCLEOTIDE SEQUENCE [LARGE SCALE GENOMIC DNA]</scope>
    <source>
        <strain evidence="9 10">KACC 21233</strain>
    </source>
</reference>
<sequence length="249" mass="27276">MTVRAAGRAMVAGCAVAVLLAGCATDKAGEKDLKTAQVEMDNGAPMAALELLRRHVQSHPEDVPTLLALGRANAQLGRYQPAILFFQDALDKDHNCVDALKGLARIDLQLNPAKALERLEDMSRRFPHDAQIWTDLGIARDFAGRHKAARDAYFQAMKLDPLLISAQSNLGLSYAISGRYDSARFMLQPLAASADATPKIRANLAYAQLMAGDEDAARRTLMHDMPRARANKVLQSYRVFGIQRDAARH</sequence>
<evidence type="ECO:0000313" key="10">
    <source>
        <dbReference type="Proteomes" id="UP000324536"/>
    </source>
</evidence>
<evidence type="ECO:0000256" key="1">
    <source>
        <dbReference type="ARBA" id="ARBA00004275"/>
    </source>
</evidence>
<evidence type="ECO:0000256" key="5">
    <source>
        <dbReference type="ARBA" id="ARBA00022737"/>
    </source>
</evidence>
<dbReference type="RefSeq" id="WP_149279293.1">
    <property type="nucleotide sequence ID" value="NZ_CP043506.1"/>
</dbReference>
<feature type="repeat" description="TPR" evidence="8">
    <location>
        <begin position="130"/>
        <end position="163"/>
    </location>
</feature>
<dbReference type="Proteomes" id="UP000324536">
    <property type="component" value="Chromosome"/>
</dbReference>
<dbReference type="GO" id="GO:0016560">
    <property type="term" value="P:protein import into peroxisome matrix, docking"/>
    <property type="evidence" value="ECO:0007669"/>
    <property type="project" value="TreeGrafter"/>
</dbReference>
<evidence type="ECO:0000256" key="4">
    <source>
        <dbReference type="ARBA" id="ARBA00022490"/>
    </source>
</evidence>
<dbReference type="KEGG" id="acek:FLP30_07660"/>
<dbReference type="EMBL" id="CP043506">
    <property type="protein sequence ID" value="QEO17616.1"/>
    <property type="molecule type" value="Genomic_DNA"/>
</dbReference>
<keyword evidence="4" id="KW-0963">Cytoplasm</keyword>
<name>A0A5C1YMT4_9PROT</name>
<evidence type="ECO:0000256" key="7">
    <source>
        <dbReference type="ARBA" id="ARBA00023140"/>
    </source>
</evidence>
<dbReference type="PROSITE" id="PS50005">
    <property type="entry name" value="TPR"/>
    <property type="match status" value="1"/>
</dbReference>
<evidence type="ECO:0000256" key="3">
    <source>
        <dbReference type="ARBA" id="ARBA00005348"/>
    </source>
</evidence>
<dbReference type="SMART" id="SM00028">
    <property type="entry name" value="TPR"/>
    <property type="match status" value="2"/>
</dbReference>
<dbReference type="AlphaFoldDB" id="A0A5C1YMT4"/>
<keyword evidence="6 8" id="KW-0802">TPR repeat</keyword>
<dbReference type="InterPro" id="IPR011990">
    <property type="entry name" value="TPR-like_helical_dom_sf"/>
</dbReference>
<keyword evidence="5" id="KW-0677">Repeat</keyword>
<protein>
    <submittedName>
        <fullName evidence="9">Tetratricopeptide repeat protein</fullName>
    </submittedName>
</protein>
<organism evidence="9 10">
    <name type="scientific">Acetobacter vaccinii</name>
    <dbReference type="NCBI Taxonomy" id="2592655"/>
    <lineage>
        <taxon>Bacteria</taxon>
        <taxon>Pseudomonadati</taxon>
        <taxon>Pseudomonadota</taxon>
        <taxon>Alphaproteobacteria</taxon>
        <taxon>Acetobacterales</taxon>
        <taxon>Acetobacteraceae</taxon>
        <taxon>Acetobacter</taxon>
    </lineage>
</organism>
<evidence type="ECO:0000313" key="9">
    <source>
        <dbReference type="EMBL" id="QEO17616.1"/>
    </source>
</evidence>
<gene>
    <name evidence="9" type="ORF">FLP30_07660</name>
</gene>
<keyword evidence="7" id="KW-0576">Peroxisome</keyword>
<dbReference type="InterPro" id="IPR019734">
    <property type="entry name" value="TPR_rpt"/>
</dbReference>
<dbReference type="PROSITE" id="PS51257">
    <property type="entry name" value="PROKAR_LIPOPROTEIN"/>
    <property type="match status" value="1"/>
</dbReference>
<dbReference type="PANTHER" id="PTHR10130:SF0">
    <property type="entry name" value="GH08708P"/>
    <property type="match status" value="1"/>
</dbReference>
<proteinExistence type="inferred from homology"/>
<dbReference type="GO" id="GO:0005829">
    <property type="term" value="C:cytosol"/>
    <property type="evidence" value="ECO:0007669"/>
    <property type="project" value="TreeGrafter"/>
</dbReference>
<dbReference type="InterPro" id="IPR024111">
    <property type="entry name" value="PEX5/PEX5L"/>
</dbReference>
<dbReference type="Gene3D" id="1.25.40.10">
    <property type="entry name" value="Tetratricopeptide repeat domain"/>
    <property type="match status" value="2"/>
</dbReference>
<keyword evidence="10" id="KW-1185">Reference proteome</keyword>
<evidence type="ECO:0000256" key="8">
    <source>
        <dbReference type="PROSITE-ProRule" id="PRU00339"/>
    </source>
</evidence>
<dbReference type="GO" id="GO:0005052">
    <property type="term" value="F:peroxisome matrix targeting signal-1 binding"/>
    <property type="evidence" value="ECO:0007669"/>
    <property type="project" value="TreeGrafter"/>
</dbReference>
<accession>A0A5C1YMT4</accession>
<comment type="subcellular location">
    <subcellularLocation>
        <location evidence="2">Cytoplasm</location>
    </subcellularLocation>
    <subcellularLocation>
        <location evidence="1">Peroxisome</location>
    </subcellularLocation>
</comment>
<evidence type="ECO:0000256" key="2">
    <source>
        <dbReference type="ARBA" id="ARBA00004496"/>
    </source>
</evidence>
<evidence type="ECO:0000256" key="6">
    <source>
        <dbReference type="ARBA" id="ARBA00022803"/>
    </source>
</evidence>
<comment type="similarity">
    <text evidence="3">Belongs to the peroxisomal targeting signal receptor family.</text>
</comment>
<dbReference type="SUPFAM" id="SSF48452">
    <property type="entry name" value="TPR-like"/>
    <property type="match status" value="1"/>
</dbReference>
<dbReference type="OrthoDB" id="422579at2"/>
<dbReference type="Pfam" id="PF13432">
    <property type="entry name" value="TPR_16"/>
    <property type="match status" value="2"/>
</dbReference>
<dbReference type="PANTHER" id="PTHR10130">
    <property type="entry name" value="PEROXISOMAL TARGETING SIGNAL 1 RECEPTOR PEX5"/>
    <property type="match status" value="1"/>
</dbReference>